<reference evidence="1" key="1">
    <citation type="submission" date="2016-01" db="EMBL/GenBank/DDBJ databases">
        <title>Reference transcriptome for the parasite Schistocephalus solidus: insights into the molecular evolution of parasitism.</title>
        <authorList>
            <person name="Hebert F.O."/>
            <person name="Grambauer S."/>
            <person name="Barber I."/>
            <person name="Landry C.R."/>
            <person name="Aubin-Horth N."/>
        </authorList>
    </citation>
    <scope>NUCLEOTIDE SEQUENCE</scope>
</reference>
<protein>
    <submittedName>
        <fullName evidence="1">Uncharacterized protein</fullName>
    </submittedName>
</protein>
<sequence length="131" mass="14362">LHCRNMPIAFRGSGGGKMSRIFQGRQRIIDASLRRRSSSLIWNLRGSLMSLKRCSKTPEGREAHSPPKIPLLLVLSLSRLSETVAPGTATGSLSLRYSRSTINSGKKNGEMLGQLAKHFYTRQNPPTSAIG</sequence>
<dbReference type="AlphaFoldDB" id="A0A0X3PUF6"/>
<organism evidence="1">
    <name type="scientific">Schistocephalus solidus</name>
    <name type="common">Tapeworm</name>
    <dbReference type="NCBI Taxonomy" id="70667"/>
    <lineage>
        <taxon>Eukaryota</taxon>
        <taxon>Metazoa</taxon>
        <taxon>Spiralia</taxon>
        <taxon>Lophotrochozoa</taxon>
        <taxon>Platyhelminthes</taxon>
        <taxon>Cestoda</taxon>
        <taxon>Eucestoda</taxon>
        <taxon>Diphyllobothriidea</taxon>
        <taxon>Diphyllobothriidae</taxon>
        <taxon>Schistocephalus</taxon>
    </lineage>
</organism>
<dbReference type="EMBL" id="GEEE01007682">
    <property type="protein sequence ID" value="JAP55543.1"/>
    <property type="molecule type" value="Transcribed_RNA"/>
</dbReference>
<proteinExistence type="predicted"/>
<gene>
    <name evidence="1" type="ORF">TR137267</name>
</gene>
<evidence type="ECO:0000313" key="1">
    <source>
        <dbReference type="EMBL" id="JAP55543.1"/>
    </source>
</evidence>
<feature type="non-terminal residue" evidence="1">
    <location>
        <position position="1"/>
    </location>
</feature>
<accession>A0A0X3PUF6</accession>
<name>A0A0X3PUF6_SCHSO</name>